<accession>A0ABD0K1E3</accession>
<dbReference type="AlphaFoldDB" id="A0ABD0K1E3"/>
<evidence type="ECO:0000313" key="1">
    <source>
        <dbReference type="EMBL" id="KAK7480999.1"/>
    </source>
</evidence>
<keyword evidence="2" id="KW-1185">Reference proteome</keyword>
<protein>
    <submittedName>
        <fullName evidence="1">Uncharacterized protein</fullName>
    </submittedName>
</protein>
<proteinExistence type="predicted"/>
<name>A0ABD0K1E3_9CAEN</name>
<organism evidence="1 2">
    <name type="scientific">Batillaria attramentaria</name>
    <dbReference type="NCBI Taxonomy" id="370345"/>
    <lineage>
        <taxon>Eukaryota</taxon>
        <taxon>Metazoa</taxon>
        <taxon>Spiralia</taxon>
        <taxon>Lophotrochozoa</taxon>
        <taxon>Mollusca</taxon>
        <taxon>Gastropoda</taxon>
        <taxon>Caenogastropoda</taxon>
        <taxon>Sorbeoconcha</taxon>
        <taxon>Cerithioidea</taxon>
        <taxon>Batillariidae</taxon>
        <taxon>Batillaria</taxon>
    </lineage>
</organism>
<sequence>MTQMHRLEASGGLRASIAAEHLRPAAASASDKGIESVHSLSVITFPFLLFDLEPARHCPVVVVSRFAAAFNREIRFL</sequence>
<gene>
    <name evidence="1" type="ORF">BaRGS_00027718</name>
</gene>
<reference evidence="1 2" key="1">
    <citation type="journal article" date="2023" name="Sci. Data">
        <title>Genome assembly of the Korean intertidal mud-creeper Batillaria attramentaria.</title>
        <authorList>
            <person name="Patra A.K."/>
            <person name="Ho P.T."/>
            <person name="Jun S."/>
            <person name="Lee S.J."/>
            <person name="Kim Y."/>
            <person name="Won Y.J."/>
        </authorList>
    </citation>
    <scope>NUCLEOTIDE SEQUENCE [LARGE SCALE GENOMIC DNA]</scope>
    <source>
        <strain evidence="1">Wonlab-2016</strain>
    </source>
</reference>
<evidence type="ECO:0000313" key="2">
    <source>
        <dbReference type="Proteomes" id="UP001519460"/>
    </source>
</evidence>
<comment type="caution">
    <text evidence="1">The sequence shown here is derived from an EMBL/GenBank/DDBJ whole genome shotgun (WGS) entry which is preliminary data.</text>
</comment>
<dbReference type="EMBL" id="JACVVK020000269">
    <property type="protein sequence ID" value="KAK7480999.1"/>
    <property type="molecule type" value="Genomic_DNA"/>
</dbReference>
<dbReference type="Proteomes" id="UP001519460">
    <property type="component" value="Unassembled WGS sequence"/>
</dbReference>